<feature type="transmembrane region" description="Helical" evidence="6">
    <location>
        <begin position="196"/>
        <end position="215"/>
    </location>
</feature>
<dbReference type="InterPro" id="IPR011701">
    <property type="entry name" value="MFS"/>
</dbReference>
<evidence type="ECO:0000256" key="1">
    <source>
        <dbReference type="ARBA" id="ARBA00004141"/>
    </source>
</evidence>
<feature type="transmembrane region" description="Helical" evidence="6">
    <location>
        <begin position="133"/>
        <end position="154"/>
    </location>
</feature>
<dbReference type="CDD" id="cd17321">
    <property type="entry name" value="MFS_MMR_MDR_like"/>
    <property type="match status" value="1"/>
</dbReference>
<keyword evidence="4 6" id="KW-1133">Transmembrane helix</keyword>
<comment type="subcellular location">
    <subcellularLocation>
        <location evidence="1">Membrane</location>
        <topology evidence="1">Multi-pass membrane protein</topology>
    </subcellularLocation>
</comment>
<evidence type="ECO:0000313" key="9">
    <source>
        <dbReference type="Proteomes" id="UP001501706"/>
    </source>
</evidence>
<dbReference type="PANTHER" id="PTHR42718:SF9">
    <property type="entry name" value="MAJOR FACILITATOR SUPERFAMILY MULTIDRUG TRANSPORTER MFSC"/>
    <property type="match status" value="1"/>
</dbReference>
<dbReference type="InterPro" id="IPR020846">
    <property type="entry name" value="MFS_dom"/>
</dbReference>
<evidence type="ECO:0000256" key="6">
    <source>
        <dbReference type="SAM" id="Phobius"/>
    </source>
</evidence>
<dbReference type="EMBL" id="BAAAEN010000007">
    <property type="protein sequence ID" value="GAA0506061.1"/>
    <property type="molecule type" value="Genomic_DNA"/>
</dbReference>
<reference evidence="9" key="1">
    <citation type="journal article" date="2019" name="Int. J. Syst. Evol. Microbiol.">
        <title>The Global Catalogue of Microorganisms (GCM) 10K type strain sequencing project: providing services to taxonomists for standard genome sequencing and annotation.</title>
        <authorList>
            <consortium name="The Broad Institute Genomics Platform"/>
            <consortium name="The Broad Institute Genome Sequencing Center for Infectious Disease"/>
            <person name="Wu L."/>
            <person name="Ma J."/>
        </authorList>
    </citation>
    <scope>NUCLEOTIDE SEQUENCE [LARGE SCALE GENOMIC DNA]</scope>
    <source>
        <strain evidence="9">JCM 14330</strain>
    </source>
</reference>
<feature type="transmembrane region" description="Helical" evidence="6">
    <location>
        <begin position="290"/>
        <end position="313"/>
    </location>
</feature>
<evidence type="ECO:0000256" key="4">
    <source>
        <dbReference type="ARBA" id="ARBA00022989"/>
    </source>
</evidence>
<feature type="transmembrane region" description="Helical" evidence="6">
    <location>
        <begin position="108"/>
        <end position="127"/>
    </location>
</feature>
<sequence length="484" mass="50199">MSFAAMPGPGAARGLIRVSAPDSLSFPAPADDGLRMPRRAVAVGAITLAAILSVLDGSMLNVALPLISAETGMSPAASVWLLNAYQLTIVASLLPLAVAGERVGYARVFRLGLLLFTLSALACAFAPDARTLVSARIVQGLGSGCIMSSAAALLRAAYPARLFATGLGINTMAVTLAAAAGPALSSAILAVAHWRWLFSIALPAGTLAWLCAFALPATPRRPTRLDLPSMALNVAALSLTVIGLDRLGVHPPTGLAVLLAAAAAWLAWIRRDARRARPLLPLDLFAIVRFRLSIFTSLLMFATQMASLIALPFHFHGDRGLTLPQAALLLTVWPIGATVTTFFASRLLARFGAATLCATAAIVMVAGLSWILLAPDHLFLLLAPGLALGGIAVGLFQAPNTHDMLSSPPRDRVGAAGGMQAIARVGGQSLGATLAGIGLAQSDRIGPTLAIAFAMGLALMVLAVNLRRRRFLPAMERTGTMARS</sequence>
<organism evidence="8 9">
    <name type="scientific">Pigmentiphaga daeguensis</name>
    <dbReference type="NCBI Taxonomy" id="414049"/>
    <lineage>
        <taxon>Bacteria</taxon>
        <taxon>Pseudomonadati</taxon>
        <taxon>Pseudomonadota</taxon>
        <taxon>Betaproteobacteria</taxon>
        <taxon>Burkholderiales</taxon>
        <taxon>Alcaligenaceae</taxon>
        <taxon>Pigmentiphaga</taxon>
    </lineage>
</organism>
<comment type="caution">
    <text evidence="8">The sequence shown here is derived from an EMBL/GenBank/DDBJ whole genome shotgun (WGS) entry which is preliminary data.</text>
</comment>
<feature type="transmembrane region" description="Helical" evidence="6">
    <location>
        <begin position="351"/>
        <end position="372"/>
    </location>
</feature>
<feature type="transmembrane region" description="Helical" evidence="6">
    <location>
        <begin position="421"/>
        <end position="439"/>
    </location>
</feature>
<dbReference type="PRINTS" id="PR01036">
    <property type="entry name" value="TCRTETB"/>
</dbReference>
<evidence type="ECO:0000259" key="7">
    <source>
        <dbReference type="PROSITE" id="PS50850"/>
    </source>
</evidence>
<feature type="transmembrane region" description="Helical" evidence="6">
    <location>
        <begin position="445"/>
        <end position="466"/>
    </location>
</feature>
<keyword evidence="9" id="KW-1185">Reference proteome</keyword>
<proteinExistence type="predicted"/>
<evidence type="ECO:0000256" key="5">
    <source>
        <dbReference type="ARBA" id="ARBA00023136"/>
    </source>
</evidence>
<dbReference type="Gene3D" id="1.20.1720.10">
    <property type="entry name" value="Multidrug resistance protein D"/>
    <property type="match status" value="1"/>
</dbReference>
<feature type="transmembrane region" description="Helical" evidence="6">
    <location>
        <begin position="325"/>
        <end position="344"/>
    </location>
</feature>
<gene>
    <name evidence="8" type="ORF">GCM10009097_23950</name>
</gene>
<keyword evidence="5 6" id="KW-0472">Membrane</keyword>
<name>A0ABP3LUD5_9BURK</name>
<dbReference type="SUPFAM" id="SSF103473">
    <property type="entry name" value="MFS general substrate transporter"/>
    <property type="match status" value="1"/>
</dbReference>
<evidence type="ECO:0000256" key="3">
    <source>
        <dbReference type="ARBA" id="ARBA00022692"/>
    </source>
</evidence>
<feature type="transmembrane region" description="Helical" evidence="6">
    <location>
        <begin position="378"/>
        <end position="400"/>
    </location>
</feature>
<feature type="transmembrane region" description="Helical" evidence="6">
    <location>
        <begin position="166"/>
        <end position="190"/>
    </location>
</feature>
<dbReference type="InterPro" id="IPR036259">
    <property type="entry name" value="MFS_trans_sf"/>
</dbReference>
<evidence type="ECO:0000256" key="2">
    <source>
        <dbReference type="ARBA" id="ARBA00022448"/>
    </source>
</evidence>
<dbReference type="Proteomes" id="UP001501706">
    <property type="component" value="Unassembled WGS sequence"/>
</dbReference>
<dbReference type="PROSITE" id="PS50850">
    <property type="entry name" value="MFS"/>
    <property type="match status" value="1"/>
</dbReference>
<feature type="transmembrane region" description="Helical" evidence="6">
    <location>
        <begin position="250"/>
        <end position="269"/>
    </location>
</feature>
<dbReference type="Gene3D" id="1.20.1250.20">
    <property type="entry name" value="MFS general substrate transporter like domains"/>
    <property type="match status" value="1"/>
</dbReference>
<feature type="domain" description="Major facilitator superfamily (MFS) profile" evidence="7">
    <location>
        <begin position="42"/>
        <end position="470"/>
    </location>
</feature>
<dbReference type="Pfam" id="PF07690">
    <property type="entry name" value="MFS_1"/>
    <property type="match status" value="1"/>
</dbReference>
<feature type="transmembrane region" description="Helical" evidence="6">
    <location>
        <begin position="76"/>
        <end position="96"/>
    </location>
</feature>
<feature type="transmembrane region" description="Helical" evidence="6">
    <location>
        <begin position="40"/>
        <end position="64"/>
    </location>
</feature>
<keyword evidence="3 6" id="KW-0812">Transmembrane</keyword>
<protein>
    <submittedName>
        <fullName evidence="8">MFS transporter</fullName>
    </submittedName>
</protein>
<evidence type="ECO:0000313" key="8">
    <source>
        <dbReference type="EMBL" id="GAA0506061.1"/>
    </source>
</evidence>
<accession>A0ABP3LUD5</accession>
<dbReference type="PANTHER" id="PTHR42718">
    <property type="entry name" value="MAJOR FACILITATOR SUPERFAMILY MULTIDRUG TRANSPORTER MFSC"/>
    <property type="match status" value="1"/>
</dbReference>
<keyword evidence="2" id="KW-0813">Transport</keyword>